<dbReference type="Proteomes" id="UP001344906">
    <property type="component" value="Unassembled WGS sequence"/>
</dbReference>
<evidence type="ECO:0000256" key="2">
    <source>
        <dbReference type="PROSITE-ProRule" id="PRU00335"/>
    </source>
</evidence>
<comment type="caution">
    <text evidence="4">The sequence shown here is derived from an EMBL/GenBank/DDBJ whole genome shotgun (WGS) entry which is preliminary data.</text>
</comment>
<dbReference type="InterPro" id="IPR009057">
    <property type="entry name" value="Homeodomain-like_sf"/>
</dbReference>
<evidence type="ECO:0000313" key="4">
    <source>
        <dbReference type="EMBL" id="GLV55141.1"/>
    </source>
</evidence>
<keyword evidence="1 2" id="KW-0238">DNA-binding</keyword>
<proteinExistence type="predicted"/>
<name>A0ABQ6FLJ5_9CHLR</name>
<reference evidence="4 5" key="1">
    <citation type="submission" date="2023-02" db="EMBL/GenBank/DDBJ databases">
        <title>Dictyobacter halimunensis sp. nov., a new member of the class Ktedonobacteria from forest soil in a geothermal area.</title>
        <authorList>
            <person name="Rachmania M.K."/>
            <person name="Ningsih F."/>
            <person name="Sakai Y."/>
            <person name="Yabe S."/>
            <person name="Yokota A."/>
            <person name="Sjamsuridzal W."/>
        </authorList>
    </citation>
    <scope>NUCLEOTIDE SEQUENCE [LARGE SCALE GENOMIC DNA]</scope>
    <source>
        <strain evidence="4 5">S3.2.2.5</strain>
    </source>
</reference>
<feature type="domain" description="HTH tetR-type" evidence="3">
    <location>
        <begin position="1"/>
        <end position="37"/>
    </location>
</feature>
<accession>A0ABQ6FLJ5</accession>
<gene>
    <name evidence="4" type="ORF">KDH_19880</name>
</gene>
<dbReference type="EMBL" id="BSRI01000001">
    <property type="protein sequence ID" value="GLV55141.1"/>
    <property type="molecule type" value="Genomic_DNA"/>
</dbReference>
<dbReference type="Pfam" id="PF00440">
    <property type="entry name" value="TetR_N"/>
    <property type="match status" value="1"/>
</dbReference>
<evidence type="ECO:0000256" key="1">
    <source>
        <dbReference type="ARBA" id="ARBA00023125"/>
    </source>
</evidence>
<sequence length="203" mass="23391">MEDIAKQAGVVKKTVYLHWKSREELFETLLLREWLATIEELKQRLAADPAGATISSLARHVVYITINNPLFRATLLQDREMLGDLTHTRVGQTTLPLRMEMVTGYLEQLRQTGLLRTDIEPATQLKIISAIFMGFFMVDQFLPANARFRPEEMAESLAYTLHRAVEPDEPYAPEAVEKVTRTLDDFLNRLIGTLRPIYEQRIF</sequence>
<dbReference type="PANTHER" id="PTHR30055:SF226">
    <property type="entry name" value="HTH-TYPE TRANSCRIPTIONAL REGULATOR PKSA"/>
    <property type="match status" value="1"/>
</dbReference>
<organism evidence="4 5">
    <name type="scientific">Dictyobacter halimunensis</name>
    <dbReference type="NCBI Taxonomy" id="3026934"/>
    <lineage>
        <taxon>Bacteria</taxon>
        <taxon>Bacillati</taxon>
        <taxon>Chloroflexota</taxon>
        <taxon>Ktedonobacteria</taxon>
        <taxon>Ktedonobacterales</taxon>
        <taxon>Dictyobacteraceae</taxon>
        <taxon>Dictyobacter</taxon>
    </lineage>
</organism>
<dbReference type="InterPro" id="IPR050109">
    <property type="entry name" value="HTH-type_TetR-like_transc_reg"/>
</dbReference>
<protein>
    <recommendedName>
        <fullName evidence="3">HTH tetR-type domain-containing protein</fullName>
    </recommendedName>
</protein>
<comment type="caution">
    <text evidence="2">Lacks conserved residue(s) required for the propagation of feature annotation.</text>
</comment>
<evidence type="ECO:0000259" key="3">
    <source>
        <dbReference type="PROSITE" id="PS50977"/>
    </source>
</evidence>
<keyword evidence="5" id="KW-1185">Reference proteome</keyword>
<dbReference type="InterPro" id="IPR001647">
    <property type="entry name" value="HTH_TetR"/>
</dbReference>
<dbReference type="PANTHER" id="PTHR30055">
    <property type="entry name" value="HTH-TYPE TRANSCRIPTIONAL REGULATOR RUTR"/>
    <property type="match status" value="1"/>
</dbReference>
<dbReference type="PROSITE" id="PS50977">
    <property type="entry name" value="HTH_TETR_2"/>
    <property type="match status" value="1"/>
</dbReference>
<evidence type="ECO:0000313" key="5">
    <source>
        <dbReference type="Proteomes" id="UP001344906"/>
    </source>
</evidence>
<dbReference type="SUPFAM" id="SSF46689">
    <property type="entry name" value="Homeodomain-like"/>
    <property type="match status" value="1"/>
</dbReference>
<dbReference type="Gene3D" id="1.10.357.10">
    <property type="entry name" value="Tetracycline Repressor, domain 2"/>
    <property type="match status" value="1"/>
</dbReference>